<dbReference type="InterPro" id="IPR043128">
    <property type="entry name" value="Rev_trsase/Diguanyl_cyclase"/>
</dbReference>
<dbReference type="InterPro" id="IPR050706">
    <property type="entry name" value="Cyclic-di-GMP_PDE-like"/>
</dbReference>
<dbReference type="PANTHER" id="PTHR33121">
    <property type="entry name" value="CYCLIC DI-GMP PHOSPHODIESTERASE PDEF"/>
    <property type="match status" value="1"/>
</dbReference>
<dbReference type="Proteomes" id="UP000732399">
    <property type="component" value="Unassembled WGS sequence"/>
</dbReference>
<dbReference type="PROSITE" id="PS50883">
    <property type="entry name" value="EAL"/>
    <property type="match status" value="1"/>
</dbReference>
<dbReference type="CDD" id="cd01948">
    <property type="entry name" value="EAL"/>
    <property type="match status" value="1"/>
</dbReference>
<feature type="domain" description="GGDEF" evidence="2">
    <location>
        <begin position="133"/>
        <end position="264"/>
    </location>
</feature>
<feature type="domain" description="EAL" evidence="1">
    <location>
        <begin position="271"/>
        <end position="524"/>
    </location>
</feature>
<name>A0ABX1CUC5_9SPHN</name>
<dbReference type="InterPro" id="IPR001633">
    <property type="entry name" value="EAL_dom"/>
</dbReference>
<evidence type="ECO:0000313" key="3">
    <source>
        <dbReference type="EMBL" id="NJR79565.1"/>
    </source>
</evidence>
<dbReference type="PANTHER" id="PTHR33121:SF79">
    <property type="entry name" value="CYCLIC DI-GMP PHOSPHODIESTERASE PDED-RELATED"/>
    <property type="match status" value="1"/>
</dbReference>
<dbReference type="InterPro" id="IPR029787">
    <property type="entry name" value="Nucleotide_cyclase"/>
</dbReference>
<reference evidence="3 4" key="1">
    <citation type="submission" date="2020-03" db="EMBL/GenBank/DDBJ databases">
        <authorList>
            <person name="Wang L."/>
            <person name="He N."/>
            <person name="Li Y."/>
            <person name="Fang Y."/>
            <person name="Zhang F."/>
        </authorList>
    </citation>
    <scope>NUCLEOTIDE SEQUENCE [LARGE SCALE GENOMIC DNA]</scope>
    <source>
        <strain evidence="3 4">36D10-4-7</strain>
    </source>
</reference>
<gene>
    <name evidence="3" type="ORF">HBH26_13340</name>
</gene>
<organism evidence="3 4">
    <name type="scientific">Sphingomonas corticis</name>
    <dbReference type="NCBI Taxonomy" id="2722791"/>
    <lineage>
        <taxon>Bacteria</taxon>
        <taxon>Pseudomonadati</taxon>
        <taxon>Pseudomonadota</taxon>
        <taxon>Alphaproteobacteria</taxon>
        <taxon>Sphingomonadales</taxon>
        <taxon>Sphingomonadaceae</taxon>
        <taxon>Sphingomonas</taxon>
    </lineage>
</organism>
<dbReference type="InterPro" id="IPR035919">
    <property type="entry name" value="EAL_sf"/>
</dbReference>
<accession>A0ABX1CUC5</accession>
<dbReference type="Gene3D" id="3.20.20.450">
    <property type="entry name" value="EAL domain"/>
    <property type="match status" value="1"/>
</dbReference>
<evidence type="ECO:0000313" key="4">
    <source>
        <dbReference type="Proteomes" id="UP000732399"/>
    </source>
</evidence>
<protein>
    <submittedName>
        <fullName evidence="3">EAL domain-containing protein</fullName>
    </submittedName>
</protein>
<dbReference type="SUPFAM" id="SSF55073">
    <property type="entry name" value="Nucleotide cyclase"/>
    <property type="match status" value="1"/>
</dbReference>
<comment type="caution">
    <text evidence="3">The sequence shown here is derived from an EMBL/GenBank/DDBJ whole genome shotgun (WGS) entry which is preliminary data.</text>
</comment>
<evidence type="ECO:0000259" key="1">
    <source>
        <dbReference type="PROSITE" id="PS50883"/>
    </source>
</evidence>
<dbReference type="SMART" id="SM00267">
    <property type="entry name" value="GGDEF"/>
    <property type="match status" value="1"/>
</dbReference>
<evidence type="ECO:0000259" key="2">
    <source>
        <dbReference type="PROSITE" id="PS50887"/>
    </source>
</evidence>
<sequence length="526" mass="53451">MGSSMDQERATVRIVPGARDDVAEAVALAGWHAGEDARVVLADARDGTAAVAAEDARAIARRAALVALVADAAGAARAHDAGATHAAVGLDALAPTLRFAARYVRRMRGEGRRAEEAEAEDDAAAFALAHHGAGVTAMIAALTSFEIVNAAFGRAAGDALVNAAQARLAQALAAHAAIVTRDGSAFTILLAGAPVEAEAALAAVERALAAPFDVGGETIQVGARIGVARAAVDEPSADLLRRAAEALARARGGGGEGATTQVAPDHDGAALSALAADLHRAIERGEIEVRFQPQVALSDGRVAGVEALARWQHPRLGLLGAASLLAAADRAGLGVALSEHLQALALAHVAAWPATLAHLRVAVNVTAADVARAGFADGFLARVGSSGVDPARVTAEITEGGLIDDLEAVAPALQVLRAAGCRVAVDDFGTGYSSLAYLATLPLDYLKIDRALTQDVVAERRRRAVVEGVLAIAAALSLETIAEGVETEEQRALLAARGCTYYQGFLCAEPLNDAGLVALVAGNASN</sequence>
<dbReference type="RefSeq" id="WP_168135122.1">
    <property type="nucleotide sequence ID" value="NZ_JAAVJH010000008.1"/>
</dbReference>
<dbReference type="Pfam" id="PF00990">
    <property type="entry name" value="GGDEF"/>
    <property type="match status" value="1"/>
</dbReference>
<keyword evidence="4" id="KW-1185">Reference proteome</keyword>
<dbReference type="Gene3D" id="3.30.70.270">
    <property type="match status" value="1"/>
</dbReference>
<proteinExistence type="predicted"/>
<dbReference type="InterPro" id="IPR000160">
    <property type="entry name" value="GGDEF_dom"/>
</dbReference>
<dbReference type="SMART" id="SM00052">
    <property type="entry name" value="EAL"/>
    <property type="match status" value="1"/>
</dbReference>
<dbReference type="Pfam" id="PF00563">
    <property type="entry name" value="EAL"/>
    <property type="match status" value="1"/>
</dbReference>
<dbReference type="EMBL" id="JAAVJH010000008">
    <property type="protein sequence ID" value="NJR79565.1"/>
    <property type="molecule type" value="Genomic_DNA"/>
</dbReference>
<dbReference type="PROSITE" id="PS50887">
    <property type="entry name" value="GGDEF"/>
    <property type="match status" value="1"/>
</dbReference>
<dbReference type="SUPFAM" id="SSF141868">
    <property type="entry name" value="EAL domain-like"/>
    <property type="match status" value="1"/>
</dbReference>